<evidence type="ECO:0000313" key="5">
    <source>
        <dbReference type="EMBL" id="RDB69992.1"/>
    </source>
</evidence>
<name>A0A369MDY2_EGGLN</name>
<dbReference type="RefSeq" id="WP_114533880.1">
    <property type="nucleotide sequence ID" value="NZ_CP089333.1"/>
</dbReference>
<dbReference type="InterPro" id="IPR002937">
    <property type="entry name" value="Amino_oxidase"/>
</dbReference>
<reference evidence="5 6" key="1">
    <citation type="journal article" date="2018" name="Elife">
        <title>Discovery and characterization of a prevalent human gut bacterial enzyme sufficient for the inactivation of a family of plant toxins.</title>
        <authorList>
            <person name="Koppel N."/>
            <person name="Bisanz J.E."/>
            <person name="Pandelia M.E."/>
            <person name="Turnbaugh P.J."/>
            <person name="Balskus E.P."/>
        </authorList>
    </citation>
    <scope>NUCLEOTIDE SEQUENCE [LARGE SCALE GENOMIC DNA]</scope>
    <source>
        <strain evidence="5 6">W1 BHI 6</strain>
    </source>
</reference>
<evidence type="ECO:0000259" key="4">
    <source>
        <dbReference type="Pfam" id="PF01593"/>
    </source>
</evidence>
<dbReference type="GO" id="GO:0016491">
    <property type="term" value="F:oxidoreductase activity"/>
    <property type="evidence" value="ECO:0007669"/>
    <property type="project" value="InterPro"/>
</dbReference>
<comment type="subunit">
    <text evidence="2">Interacts with COX5B; this interaction may contribute to localize PYROXD2 to the inner face of the inner mitochondrial membrane.</text>
</comment>
<gene>
    <name evidence="5" type="ORF">C1875_08370</name>
</gene>
<dbReference type="Gene3D" id="3.50.50.60">
    <property type="entry name" value="FAD/NAD(P)-binding domain"/>
    <property type="match status" value="2"/>
</dbReference>
<dbReference type="Proteomes" id="UP000253970">
    <property type="component" value="Unassembled WGS sequence"/>
</dbReference>
<evidence type="ECO:0000256" key="2">
    <source>
        <dbReference type="ARBA" id="ARBA00038825"/>
    </source>
</evidence>
<proteinExistence type="predicted"/>
<dbReference type="InterPro" id="IPR036188">
    <property type="entry name" value="FAD/NAD-bd_sf"/>
</dbReference>
<comment type="caution">
    <text evidence="5">The sequence shown here is derived from an EMBL/GenBank/DDBJ whole genome shotgun (WGS) entry which is preliminary data.</text>
</comment>
<evidence type="ECO:0000256" key="3">
    <source>
        <dbReference type="ARBA" id="ARBA00040298"/>
    </source>
</evidence>
<protein>
    <recommendedName>
        <fullName evidence="3">Pyridine nucleotide-disulfide oxidoreductase domain-containing protein 2</fullName>
    </recommendedName>
</protein>
<comment type="function">
    <text evidence="1">Probable oxidoreductase that may play a role as regulator of mitochondrial function.</text>
</comment>
<feature type="domain" description="Amine oxidase" evidence="4">
    <location>
        <begin position="16"/>
        <end position="519"/>
    </location>
</feature>
<sequence length="538" mass="60082">MSEHYDFVVLGGGHNGLLTTAYLAKAGFRVCCLEANDEFGGGTRSGEVCAPGYISDLGGMIHSMIARTPIVREDELGLIEKYGLEYVSTKSLFCSIFPDNTALVMDPDMDKACENIAQFSEKDAETYRKFNKYMSEMMSVAHVGAQAPPPPYGTMMNVMYQSPEGREFQRVLNSSAQQIVEEWFESEEVRVTFTRWCTEMMIDPREIGTASLLYFTSNIHNPDLYCINGKVNHEYPGAPFPKGGSKSFIDALCCCCKDEGADLFLNAEASALYVENGEAKRVRILDGRIFEADQGVVSCINIKQVYAMLGDAAPEDEARAVARLKHADFGALNQSFALKKIPEFKAGPEVLEAFCIEAAPYEKEYLQTFSNYPLGEFSPRLPLITIPSLLDETRCPEGHSVVNIYQYAPYRLWGDPQNWVTHKEELERQVWDFFKGMTTNITDDDVVGHWSLTPLEYEQWDHAMVCGDIGQIGLQPSQMYDMRPFAGKGHEYHGAIDNLYFLGCCSHPGAGIAASARAGVQKLLEDYGVDFREVVKKK</sequence>
<dbReference type="EMBL" id="PPTU01000011">
    <property type="protein sequence ID" value="RDB69992.1"/>
    <property type="molecule type" value="Genomic_DNA"/>
</dbReference>
<dbReference type="PANTHER" id="PTHR10668:SF103">
    <property type="entry name" value="PYRIDINE NUCLEOTIDE-DISULFIDE OXIDOREDUCTASE DOMAIN-CONTAINING PROTEIN 2"/>
    <property type="match status" value="1"/>
</dbReference>
<dbReference type="Pfam" id="PF01593">
    <property type="entry name" value="Amino_oxidase"/>
    <property type="match status" value="1"/>
</dbReference>
<dbReference type="AlphaFoldDB" id="A0A369MDY2"/>
<dbReference type="SUPFAM" id="SSF51905">
    <property type="entry name" value="FAD/NAD(P)-binding domain"/>
    <property type="match status" value="1"/>
</dbReference>
<dbReference type="PANTHER" id="PTHR10668">
    <property type="entry name" value="PHYTOENE DEHYDROGENASE"/>
    <property type="match status" value="1"/>
</dbReference>
<organism evidence="5 6">
    <name type="scientific">Eggerthella lenta</name>
    <name type="common">Eubacterium lentum</name>
    <dbReference type="NCBI Taxonomy" id="84112"/>
    <lineage>
        <taxon>Bacteria</taxon>
        <taxon>Bacillati</taxon>
        <taxon>Actinomycetota</taxon>
        <taxon>Coriobacteriia</taxon>
        <taxon>Eggerthellales</taxon>
        <taxon>Eggerthellaceae</taxon>
        <taxon>Eggerthella</taxon>
    </lineage>
</organism>
<accession>A0A369MDY2</accession>
<evidence type="ECO:0000256" key="1">
    <source>
        <dbReference type="ARBA" id="ARBA00037217"/>
    </source>
</evidence>
<evidence type="ECO:0000313" key="6">
    <source>
        <dbReference type="Proteomes" id="UP000253970"/>
    </source>
</evidence>